<dbReference type="PROSITE" id="PS50082">
    <property type="entry name" value="WD_REPEATS_2"/>
    <property type="match status" value="6"/>
</dbReference>
<dbReference type="InterPro" id="IPR019775">
    <property type="entry name" value="WD40_repeat_CS"/>
</dbReference>
<dbReference type="EMBL" id="JAJEQX010000007">
    <property type="protein sequence ID" value="MCC2253859.1"/>
    <property type="molecule type" value="Genomic_DNA"/>
</dbReference>
<feature type="repeat" description="WD" evidence="4">
    <location>
        <begin position="1045"/>
        <end position="1086"/>
    </location>
</feature>
<dbReference type="InterPro" id="IPR027417">
    <property type="entry name" value="P-loop_NTPase"/>
</dbReference>
<dbReference type="InterPro" id="IPR001680">
    <property type="entry name" value="WD40_rpt"/>
</dbReference>
<gene>
    <name evidence="5" type="ORF">LKD70_05325</name>
</gene>
<evidence type="ECO:0000313" key="5">
    <source>
        <dbReference type="EMBL" id="MCC2253859.1"/>
    </source>
</evidence>
<keyword evidence="2" id="KW-0677">Repeat</keyword>
<dbReference type="PANTHER" id="PTHR15622:SF2">
    <property type="entry name" value="U4_U6 SMALL NUCLEAR RIBONUCLEOPROTEIN PRP4"/>
    <property type="match status" value="1"/>
</dbReference>
<name>A0ABS8FYU2_9FIRM</name>
<evidence type="ECO:0000256" key="1">
    <source>
        <dbReference type="ARBA" id="ARBA00022574"/>
    </source>
</evidence>
<keyword evidence="6" id="KW-1185">Reference proteome</keyword>
<dbReference type="SUPFAM" id="SSF50969">
    <property type="entry name" value="YVTN repeat-like/Quinoprotein amine dehydrogenase"/>
    <property type="match status" value="1"/>
</dbReference>
<dbReference type="InterPro" id="IPR015943">
    <property type="entry name" value="WD40/YVTN_repeat-like_dom_sf"/>
</dbReference>
<dbReference type="Proteomes" id="UP001198151">
    <property type="component" value="Unassembled WGS sequence"/>
</dbReference>
<feature type="repeat" description="WD" evidence="4">
    <location>
        <begin position="877"/>
        <end position="906"/>
    </location>
</feature>
<dbReference type="InterPro" id="IPR051983">
    <property type="entry name" value="WSB_SOCS-box_domain"/>
</dbReference>
<keyword evidence="3" id="KW-0833">Ubl conjugation pathway</keyword>
<proteinExistence type="predicted"/>
<dbReference type="SMART" id="SM00320">
    <property type="entry name" value="WD40"/>
    <property type="match status" value="10"/>
</dbReference>
<evidence type="ECO:0000256" key="4">
    <source>
        <dbReference type="PROSITE-ProRule" id="PRU00221"/>
    </source>
</evidence>
<dbReference type="SUPFAM" id="SSF52540">
    <property type="entry name" value="P-loop containing nucleoside triphosphate hydrolases"/>
    <property type="match status" value="1"/>
</dbReference>
<evidence type="ECO:0000313" key="6">
    <source>
        <dbReference type="Proteomes" id="UP001198151"/>
    </source>
</evidence>
<dbReference type="InterPro" id="IPR011047">
    <property type="entry name" value="Quinoprotein_ADH-like_sf"/>
</dbReference>
<dbReference type="PROSITE" id="PS50294">
    <property type="entry name" value="WD_REPEATS_REGION"/>
    <property type="match status" value="3"/>
</dbReference>
<dbReference type="Pfam" id="PF00400">
    <property type="entry name" value="WD40"/>
    <property type="match status" value="6"/>
</dbReference>
<dbReference type="Gene3D" id="2.130.10.10">
    <property type="entry name" value="YVTN repeat-like/Quinoprotein amine dehydrogenase"/>
    <property type="match status" value="4"/>
</dbReference>
<dbReference type="SUPFAM" id="SSF50998">
    <property type="entry name" value="Quinoprotein alcohol dehydrogenase-like"/>
    <property type="match status" value="1"/>
</dbReference>
<evidence type="ECO:0000256" key="3">
    <source>
        <dbReference type="ARBA" id="ARBA00022786"/>
    </source>
</evidence>
<dbReference type="PROSITE" id="PS00678">
    <property type="entry name" value="WD_REPEATS_1"/>
    <property type="match status" value="1"/>
</dbReference>
<evidence type="ECO:0000256" key="2">
    <source>
        <dbReference type="ARBA" id="ARBA00022737"/>
    </source>
</evidence>
<dbReference type="CDD" id="cd00200">
    <property type="entry name" value="WD40"/>
    <property type="match status" value="1"/>
</dbReference>
<protein>
    <submittedName>
        <fullName evidence="5">WD40 repeat domain-containing protein</fullName>
    </submittedName>
</protein>
<feature type="repeat" description="WD" evidence="4">
    <location>
        <begin position="961"/>
        <end position="1002"/>
    </location>
</feature>
<reference evidence="5 6" key="1">
    <citation type="submission" date="2021-10" db="EMBL/GenBank/DDBJ databases">
        <title>Anaerobic single-cell dispensing facilitates the cultivation of human gut bacteria.</title>
        <authorList>
            <person name="Afrizal A."/>
        </authorList>
    </citation>
    <scope>NUCLEOTIDE SEQUENCE [LARGE SCALE GENOMIC DNA]</scope>
    <source>
        <strain evidence="5 6">CLA-AA-H200</strain>
    </source>
</reference>
<dbReference type="SUPFAM" id="SSF50978">
    <property type="entry name" value="WD40 repeat-like"/>
    <property type="match status" value="1"/>
</dbReference>
<feature type="repeat" description="WD" evidence="4">
    <location>
        <begin position="1003"/>
        <end position="1044"/>
    </location>
</feature>
<comment type="caution">
    <text evidence="5">The sequence shown here is derived from an EMBL/GenBank/DDBJ whole genome shotgun (WGS) entry which is preliminary data.</text>
</comment>
<dbReference type="InterPro" id="IPR036322">
    <property type="entry name" value="WD40_repeat_dom_sf"/>
</dbReference>
<accession>A0ABS8FYU2</accession>
<keyword evidence="1 4" id="KW-0853">WD repeat</keyword>
<sequence>MTDRKGISRHAESAFDESRAVRILSEKLEEGRRIRTFFRENDRTPNHDGFFELVTEDGVPRKQFIVQIKKTGRMTPEKKGKNKGKYVYRLETAFLSYVKNRVTDAPAVYFTVDIDTGNIFWVYLSEAFLDSVDFEGKRSVVYAFSEQEILRDTAEFCRALEKILSERGKNTVWVPDGTVSEEDAAERNRRLRRVREVPGYAGNEIDREIVPAAADEAGRRITYTELEAYMTSAGIRAVQILGEGGTGKTSYLRCFADELEKSGARVSYIPLGGADGAEPASQTEAVNRAEMTNRTNAMDRLMQLDELMQAQAAAPSGTGVRTGVRWVLLDGFNEIRSDFRMSAARQIGRLLEQENIRIVIASRQKITGTYRLYGIPVLRMQKLSREQTEQYLIRHGSALPESFGELLSVPMMLTVYADTNRELALHRDSLYFRFHERNGKRAYLILDYMESLAAKYFMQGGGEEQRDLALALYTGHFLLPYIAYRMERERCLTVSEDVMYRYVEDFLDLQREERFREEKRGEADSAAARWFARRGIGDISGIEELTFAQAAEYLRSFPDVFSGWGQWAFAHQNYRDTLAASYIVSVCTAACDRSKYLRRHIGSGHGDSDSRGVIPDVLNYVISEETIQFIAELLEGNEEMSDAVLDLLRYRPGDEVRIPLYNVLQIIKYRDQNLAGTNFRGLDLKGQILGPFIDSRGKRADFTDAVIYPETLLPAGHKSRVSKVCHSPDGKCFATASEDGCVCVWETATCQLLRRLQMSRDDFMTGLLFSPDSAFLAAASFRTVEVWDMEDESVHRIFPCNMGDDLSTADPAERLISFDDTISNICWHPYRRQMIYGRHSGKVNVVDVRNGTLLLSLEQEEEVWDRRRGGRMDVCVYSTDGSRIAAGGSDGYVRIWDSGTGRLLRSFPAHDVPEKYAGMTVRDLRFTPDHKLLSAGEDGTLALWDAGSGEDTGSGDLLKRFEGHRKWIHRISLNEDGSLAASASADHTVRIWSLKEGRCVHVLRGHEEIVQWAEFQPGGTLLASADCGGVIGIWDAVSGKNLHMIHAHGDIVGGISFSPDGTRLMAASLDGDVSVWNADTGVRIQTLNRSGRKVRRMRLTADQRLLTADTPEHTDRVWDLRTGKCVWEKRDEIWEDPFSPDGKKALIFTEEKRLELWDIIQNIRLWSKPCDEEISSVTWDGGQRHVTALTDERNVLSVDMMSGEIIPTRSSDTESAGWQTDAEWHAGDLRDIKRLYPDDIILDVSSDRGHTLTAVLLGDGEIILADPENGKERKRLRIGDRCVTGIEFSDDGEILLCCADQIVYGLELKTGRWSILADQRYEERLEGCELVNTVFADGMEEKDIRLLKRYSV</sequence>
<dbReference type="RefSeq" id="WP_227707003.1">
    <property type="nucleotide sequence ID" value="NZ_JAJEQX010000007.1"/>
</dbReference>
<dbReference type="InterPro" id="IPR011044">
    <property type="entry name" value="Quino_amine_DH_bsu"/>
</dbReference>
<organism evidence="5 6">
    <name type="scientific">Ruminococcus turbiniformis</name>
    <dbReference type="NCBI Taxonomy" id="2881258"/>
    <lineage>
        <taxon>Bacteria</taxon>
        <taxon>Bacillati</taxon>
        <taxon>Bacillota</taxon>
        <taxon>Clostridia</taxon>
        <taxon>Eubacteriales</taxon>
        <taxon>Oscillospiraceae</taxon>
        <taxon>Ruminococcus</taxon>
    </lineage>
</organism>
<feature type="repeat" description="WD" evidence="4">
    <location>
        <begin position="921"/>
        <end position="954"/>
    </location>
</feature>
<feature type="repeat" description="WD" evidence="4">
    <location>
        <begin position="714"/>
        <end position="755"/>
    </location>
</feature>
<dbReference type="PANTHER" id="PTHR15622">
    <property type="entry name" value="WD40 REPEAT PROTEIN"/>
    <property type="match status" value="1"/>
</dbReference>